<reference evidence="2" key="1">
    <citation type="submission" date="2021-11" db="EMBL/GenBank/DDBJ databases">
        <authorList>
            <consortium name="Genoscope - CEA"/>
            <person name="William W."/>
        </authorList>
    </citation>
    <scope>NUCLEOTIDE SEQUENCE</scope>
</reference>
<dbReference type="InterPro" id="IPR027417">
    <property type="entry name" value="P-loop_NTPase"/>
</dbReference>
<feature type="region of interest" description="Disordered" evidence="1">
    <location>
        <begin position="336"/>
        <end position="365"/>
    </location>
</feature>
<evidence type="ECO:0000313" key="2">
    <source>
        <dbReference type="EMBL" id="CAH0380183.1"/>
    </source>
</evidence>
<feature type="compositionally biased region" description="Basic residues" evidence="1">
    <location>
        <begin position="336"/>
        <end position="345"/>
    </location>
</feature>
<feature type="non-terminal residue" evidence="2">
    <location>
        <position position="365"/>
    </location>
</feature>
<organism evidence="2 3">
    <name type="scientific">Pelagomonas calceolata</name>
    <dbReference type="NCBI Taxonomy" id="35677"/>
    <lineage>
        <taxon>Eukaryota</taxon>
        <taxon>Sar</taxon>
        <taxon>Stramenopiles</taxon>
        <taxon>Ochrophyta</taxon>
        <taxon>Pelagophyceae</taxon>
        <taxon>Pelagomonadales</taxon>
        <taxon>Pelagomonadaceae</taxon>
        <taxon>Pelagomonas</taxon>
    </lineage>
</organism>
<keyword evidence="3" id="KW-1185">Reference proteome</keyword>
<protein>
    <submittedName>
        <fullName evidence="2">Uncharacterized protein</fullName>
    </submittedName>
</protein>
<comment type="caution">
    <text evidence="2">The sequence shown here is derived from an EMBL/GenBank/DDBJ whole genome shotgun (WGS) entry which is preliminary data.</text>
</comment>
<name>A0A8J2T2B2_9STRA</name>
<dbReference type="Gene3D" id="3.40.50.300">
    <property type="entry name" value="P-loop containing nucleotide triphosphate hydrolases"/>
    <property type="match status" value="1"/>
</dbReference>
<gene>
    <name evidence="2" type="ORF">PECAL_6P18250</name>
</gene>
<dbReference type="Proteomes" id="UP000789595">
    <property type="component" value="Unassembled WGS sequence"/>
</dbReference>
<proteinExistence type="predicted"/>
<accession>A0A8J2T2B2</accession>
<evidence type="ECO:0000256" key="1">
    <source>
        <dbReference type="SAM" id="MobiDB-lite"/>
    </source>
</evidence>
<evidence type="ECO:0000313" key="3">
    <source>
        <dbReference type="Proteomes" id="UP000789595"/>
    </source>
</evidence>
<sequence length="365" mass="41926">MRALRLAVTLAAARAALQRAPCEHFIILKYAHTGSTWFVDELNGIDRFHVIEEFLMERFKESGELPKSSTDIKDHFVEALTRECRGDTRVIGLSQNPAHHTLTRPPIGPFDWSFLAELQRRKPFHVILWYRSNVVSRAIGLINEYRPGMEFCHRLKDPNSTQWKRIEEAGHHLRDCRKSRFAVEKERFLRSITWGLCEIAMYHRLADYVSDNKTHVMTYEDFVRDEDEGLKGLMAQLYPDRPGGRNEILATRKPSDIVKRSNSQVKKMVAPRAAVDAPSARTARSAQVTNAAEVEGWFAEWGGPAPLWRKVRCINQNVAARRQLFAHRHVPRRRHDGLCTNRRHGPGGLRPLPRHLRAADGPVDV</sequence>
<dbReference type="AlphaFoldDB" id="A0A8J2T2B2"/>
<dbReference type="EMBL" id="CAKKNE010000006">
    <property type="protein sequence ID" value="CAH0380183.1"/>
    <property type="molecule type" value="Genomic_DNA"/>
</dbReference>
<dbReference type="SUPFAM" id="SSF52540">
    <property type="entry name" value="P-loop containing nucleoside triphosphate hydrolases"/>
    <property type="match status" value="1"/>
</dbReference>